<evidence type="ECO:0000313" key="1">
    <source>
        <dbReference type="EMBL" id="DAE26985.1"/>
    </source>
</evidence>
<organism evidence="1">
    <name type="scientific">virus sp. ctVE78</name>
    <dbReference type="NCBI Taxonomy" id="2826804"/>
    <lineage>
        <taxon>Viruses</taxon>
    </lineage>
</organism>
<reference evidence="1" key="1">
    <citation type="journal article" date="2021" name="Proc. Natl. Acad. Sci. U.S.A.">
        <title>A Catalog of Tens of Thousands of Viruses from Human Metagenomes Reveals Hidden Associations with Chronic Diseases.</title>
        <authorList>
            <person name="Tisza M.J."/>
            <person name="Buck C.B."/>
        </authorList>
    </citation>
    <scope>NUCLEOTIDE SEQUENCE</scope>
    <source>
        <strain evidence="1">CtVE78</strain>
    </source>
</reference>
<dbReference type="EMBL" id="BK015825">
    <property type="protein sequence ID" value="DAE26985.1"/>
    <property type="molecule type" value="Genomic_DNA"/>
</dbReference>
<sequence>MSGEPFLYLVVRPRGECGSKCYASFLPRG</sequence>
<proteinExistence type="predicted"/>
<protein>
    <submittedName>
        <fullName evidence="1">Uncharacterized protein</fullName>
    </submittedName>
</protein>
<accession>A0A8S5R7D4</accession>
<name>A0A8S5R7D4_9VIRU</name>